<name>A0A2I7N4A6_9NEIS</name>
<proteinExistence type="predicted"/>
<organism evidence="2 3">
    <name type="scientific">Aquella oligotrophica</name>
    <dbReference type="NCBI Taxonomy" id="2067065"/>
    <lineage>
        <taxon>Bacteria</taxon>
        <taxon>Pseudomonadati</taxon>
        <taxon>Pseudomonadota</taxon>
        <taxon>Betaproteobacteria</taxon>
        <taxon>Neisseriales</taxon>
        <taxon>Neisseriaceae</taxon>
        <taxon>Aquella</taxon>
    </lineage>
</organism>
<dbReference type="PROSITE" id="PS50801">
    <property type="entry name" value="STAS"/>
    <property type="match status" value="1"/>
</dbReference>
<dbReference type="RefSeq" id="WP_102950600.1">
    <property type="nucleotide sequence ID" value="NZ_CP024847.1"/>
</dbReference>
<dbReference type="EMBL" id="CP024847">
    <property type="protein sequence ID" value="AUR51300.1"/>
    <property type="molecule type" value="Genomic_DNA"/>
</dbReference>
<feature type="domain" description="STAS" evidence="1">
    <location>
        <begin position="32"/>
        <end position="77"/>
    </location>
</feature>
<sequence>MSISLPKELNKYNIPKWIKNGGDFSNLNGKTVDISMIDKIDSAGIALLLELKQKYQVSYCSISDAVAKLANLYQIKL</sequence>
<dbReference type="Proteomes" id="UP000236655">
    <property type="component" value="Chromosome"/>
</dbReference>
<dbReference type="InterPro" id="IPR036513">
    <property type="entry name" value="STAS_dom_sf"/>
</dbReference>
<reference evidence="3" key="1">
    <citation type="submission" date="2017-11" db="EMBL/GenBank/DDBJ databases">
        <authorList>
            <person name="Chan K.G."/>
            <person name="Lee L.S."/>
        </authorList>
    </citation>
    <scope>NUCLEOTIDE SEQUENCE [LARGE SCALE GENOMIC DNA]</scope>
    <source>
        <strain evidence="3">DSM 100970</strain>
    </source>
</reference>
<evidence type="ECO:0000313" key="2">
    <source>
        <dbReference type="EMBL" id="AUR51300.1"/>
    </source>
</evidence>
<dbReference type="SUPFAM" id="SSF52091">
    <property type="entry name" value="SpoIIaa-like"/>
    <property type="match status" value="1"/>
</dbReference>
<dbReference type="InterPro" id="IPR002645">
    <property type="entry name" value="STAS_dom"/>
</dbReference>
<dbReference type="KEGG" id="nba:CUN60_02945"/>
<keyword evidence="3" id="KW-1185">Reference proteome</keyword>
<accession>A0A2I7N4A6</accession>
<evidence type="ECO:0000313" key="3">
    <source>
        <dbReference type="Proteomes" id="UP000236655"/>
    </source>
</evidence>
<protein>
    <recommendedName>
        <fullName evidence="1">STAS domain-containing protein</fullName>
    </recommendedName>
</protein>
<evidence type="ECO:0000259" key="1">
    <source>
        <dbReference type="PROSITE" id="PS50801"/>
    </source>
</evidence>
<dbReference type="AlphaFoldDB" id="A0A2I7N4A6"/>
<gene>
    <name evidence="2" type="ORF">CUN60_02945</name>
</gene>